<dbReference type="InterPro" id="IPR006143">
    <property type="entry name" value="RND_pump_MFP"/>
</dbReference>
<feature type="transmembrane region" description="Helical" evidence="3">
    <location>
        <begin position="6"/>
        <end position="29"/>
    </location>
</feature>
<dbReference type="Gene3D" id="1.10.287.470">
    <property type="entry name" value="Helix hairpin bin"/>
    <property type="match status" value="1"/>
</dbReference>
<proteinExistence type="inferred from homology"/>
<dbReference type="PANTHER" id="PTHR30469:SF12">
    <property type="entry name" value="MULTIDRUG RESISTANCE PROTEIN MDTA"/>
    <property type="match status" value="1"/>
</dbReference>
<keyword evidence="5" id="KW-1185">Reference proteome</keyword>
<evidence type="ECO:0000313" key="5">
    <source>
        <dbReference type="Proteomes" id="UP000035068"/>
    </source>
</evidence>
<keyword evidence="3" id="KW-0472">Membrane</keyword>
<dbReference type="SUPFAM" id="SSF111369">
    <property type="entry name" value="HlyD-like secretion proteins"/>
    <property type="match status" value="1"/>
</dbReference>
<dbReference type="RefSeq" id="WP_040100058.1">
    <property type="nucleotide sequence ID" value="NZ_JWJD01000005.1"/>
</dbReference>
<dbReference type="Gene3D" id="2.40.50.100">
    <property type="match status" value="1"/>
</dbReference>
<dbReference type="EMBL" id="JWJD01000005">
    <property type="protein sequence ID" value="KIH76100.1"/>
    <property type="molecule type" value="Genomic_DNA"/>
</dbReference>
<dbReference type="Proteomes" id="UP000035068">
    <property type="component" value="Unassembled WGS sequence"/>
</dbReference>
<evidence type="ECO:0000256" key="3">
    <source>
        <dbReference type="SAM" id="Phobius"/>
    </source>
</evidence>
<gene>
    <name evidence="4" type="ORF">GFER_12690</name>
</gene>
<organism evidence="4 5">
    <name type="scientific">Geoalkalibacter ferrihydriticus DSM 17813</name>
    <dbReference type="NCBI Taxonomy" id="1121915"/>
    <lineage>
        <taxon>Bacteria</taxon>
        <taxon>Pseudomonadati</taxon>
        <taxon>Thermodesulfobacteriota</taxon>
        <taxon>Desulfuromonadia</taxon>
        <taxon>Desulfuromonadales</taxon>
        <taxon>Geoalkalibacteraceae</taxon>
        <taxon>Geoalkalibacter</taxon>
    </lineage>
</organism>
<dbReference type="GO" id="GO:0015562">
    <property type="term" value="F:efflux transmembrane transporter activity"/>
    <property type="evidence" value="ECO:0007669"/>
    <property type="project" value="TreeGrafter"/>
</dbReference>
<evidence type="ECO:0000256" key="1">
    <source>
        <dbReference type="ARBA" id="ARBA00009477"/>
    </source>
</evidence>
<keyword evidence="3" id="KW-0812">Transmembrane</keyword>
<dbReference type="AlphaFoldDB" id="A0A0C2HMB5"/>
<dbReference type="PANTHER" id="PTHR30469">
    <property type="entry name" value="MULTIDRUG RESISTANCE PROTEIN MDTA"/>
    <property type="match status" value="1"/>
</dbReference>
<evidence type="ECO:0000256" key="2">
    <source>
        <dbReference type="SAM" id="Coils"/>
    </source>
</evidence>
<dbReference type="NCBIfam" id="TIGR01730">
    <property type="entry name" value="RND_mfp"/>
    <property type="match status" value="1"/>
</dbReference>
<evidence type="ECO:0008006" key="6">
    <source>
        <dbReference type="Google" id="ProtNLM"/>
    </source>
</evidence>
<dbReference type="Gene3D" id="2.40.30.170">
    <property type="match status" value="1"/>
</dbReference>
<name>A0A0C2HMB5_9BACT</name>
<comment type="similarity">
    <text evidence="1">Belongs to the membrane fusion protein (MFP) (TC 8.A.1) family.</text>
</comment>
<dbReference type="GO" id="GO:1990281">
    <property type="term" value="C:efflux pump complex"/>
    <property type="evidence" value="ECO:0007669"/>
    <property type="project" value="TreeGrafter"/>
</dbReference>
<sequence length="396" mass="43377">MSRKTLLLKVVLPFIILACGAAGMALLVMSRQPPAREISEIPGVLVEFMPVARADHQVRILATGTVQPRHEVVITPQVSGQVVEIDTQLVPGGLVAEGQRLLAVEDVDYRLGVERAQAALVRAELDLQMVEGQARVARAEWLRLDLPGEEEPSPLVLFEPQLASARAGVASARAQLEQARLDLERTRLSAPFNALIRSAPVERGQYVRAGNPVATLIGTDRAEIIVPLPLDELARIQVPRAGGRQAGAPVEIRLSLGERHFTWQGRVIRSLGEVDARGRMARVVVAVDDPYNLKGSWPDSHPALEMGLFVQVDLQGETLEQVVSIPRSALREGDQVWLLTADERLHIRPVEVLRREQQTLIIGAGLEGGERLVLTHLMGAAEGMKLRPRDAREEQP</sequence>
<evidence type="ECO:0000313" key="4">
    <source>
        <dbReference type="EMBL" id="KIH76100.1"/>
    </source>
</evidence>
<accession>A0A0C2HMB5</accession>
<keyword evidence="3" id="KW-1133">Transmembrane helix</keyword>
<keyword evidence="2" id="KW-0175">Coiled coil</keyword>
<dbReference type="Gene3D" id="2.40.420.20">
    <property type="match status" value="1"/>
</dbReference>
<reference evidence="4 5" key="1">
    <citation type="submission" date="2014-12" db="EMBL/GenBank/DDBJ databases">
        <title>Genomes of Geoalkalibacter ferrihydriticus and Geoalkalibacter subterraneus, two haloalkaliphilic metal-reducing members of the Geobacteraceae.</title>
        <authorList>
            <person name="Badalamenti J.P."/>
            <person name="Torres C.I."/>
            <person name="Krajmalnik-Brown R."/>
            <person name="Bond D.R."/>
        </authorList>
    </citation>
    <scope>NUCLEOTIDE SEQUENCE [LARGE SCALE GENOMIC DNA]</scope>
    <source>
        <strain evidence="4 5">DSM 17813</strain>
    </source>
</reference>
<protein>
    <recommendedName>
        <fullName evidence="6">RND efflux pump membrane fusion protein barrel-sandwich domain-containing protein</fullName>
    </recommendedName>
</protein>
<comment type="caution">
    <text evidence="4">The sequence shown here is derived from an EMBL/GenBank/DDBJ whole genome shotgun (WGS) entry which is preliminary data.</text>
</comment>
<feature type="coiled-coil region" evidence="2">
    <location>
        <begin position="113"/>
        <end position="189"/>
    </location>
</feature>